<dbReference type="AlphaFoldDB" id="A0A7R6PRJ1"/>
<reference evidence="2 3" key="1">
    <citation type="journal article" date="2008" name="Int. J. Syst. Evol. Microbiol.">
        <title>Neptunomonas japonica sp. nov., an Osedax japonicus symbiont-like bacterium isolated from sediment adjacent to sperm whale carcasses off Kagoshima, Japan.</title>
        <authorList>
            <person name="Miyazaki M."/>
            <person name="Nogi Y."/>
            <person name="Fujiwara Y."/>
            <person name="Kawato M."/>
            <person name="Kubokawa K."/>
            <person name="Horikoshi K."/>
        </authorList>
    </citation>
    <scope>NUCLEOTIDE SEQUENCE [LARGE SCALE GENOMIC DNA]</scope>
    <source>
        <strain evidence="2 3">JAMM 1380</strain>
    </source>
</reference>
<dbReference type="KEGG" id="njp:NEJAP_3364"/>
<keyword evidence="3" id="KW-1185">Reference proteome</keyword>
<accession>A0A7R6PRJ1</accession>
<gene>
    <name evidence="2" type="primary">pilW</name>
    <name evidence="2" type="ORF">NEJAP_3364</name>
</gene>
<dbReference type="SUPFAM" id="SSF54523">
    <property type="entry name" value="Pili subunits"/>
    <property type="match status" value="1"/>
</dbReference>
<evidence type="ECO:0000313" key="2">
    <source>
        <dbReference type="EMBL" id="BBB31302.1"/>
    </source>
</evidence>
<keyword evidence="1" id="KW-0812">Transmembrane</keyword>
<evidence type="ECO:0000256" key="1">
    <source>
        <dbReference type="SAM" id="Phobius"/>
    </source>
</evidence>
<protein>
    <submittedName>
        <fullName evidence="2">Type IV pilus assembly protein PilW</fullName>
    </submittedName>
</protein>
<dbReference type="InterPro" id="IPR045584">
    <property type="entry name" value="Pilin-like"/>
</dbReference>
<dbReference type="InterPro" id="IPR032092">
    <property type="entry name" value="PilW"/>
</dbReference>
<dbReference type="NCBIfam" id="TIGR02532">
    <property type="entry name" value="IV_pilin_GFxxxE"/>
    <property type="match status" value="1"/>
</dbReference>
<proteinExistence type="predicted"/>
<dbReference type="Proteomes" id="UP000595332">
    <property type="component" value="Chromosome"/>
</dbReference>
<organism evidence="2 3">
    <name type="scientific">Neptunomonas japonica JAMM 1380</name>
    <dbReference type="NCBI Taxonomy" id="1441457"/>
    <lineage>
        <taxon>Bacteria</taxon>
        <taxon>Pseudomonadati</taxon>
        <taxon>Pseudomonadota</taxon>
        <taxon>Gammaproteobacteria</taxon>
        <taxon>Oceanospirillales</taxon>
        <taxon>Oceanospirillaceae</taxon>
        <taxon>Neptunomonas</taxon>
    </lineage>
</organism>
<dbReference type="Pfam" id="PF16074">
    <property type="entry name" value="PilW"/>
    <property type="match status" value="1"/>
</dbReference>
<evidence type="ECO:0000313" key="3">
    <source>
        <dbReference type="Proteomes" id="UP000595332"/>
    </source>
</evidence>
<keyword evidence="1" id="KW-0472">Membrane</keyword>
<keyword evidence="1" id="KW-1133">Transmembrane helix</keyword>
<dbReference type="Pfam" id="PF07963">
    <property type="entry name" value="N_methyl"/>
    <property type="match status" value="1"/>
</dbReference>
<sequence>MLFICNGAVMKKVNSPSEQAGFSLIELMIAMLLGLILIGGVINVFLASSQTYRLQEAMFRVQESGRFALDIMLRDLRDAGFQNLLPVNSSRDTSITAVQGFQAVAPLPANVVAGVTSEILSIPANAANSGGGVVYYVAPDAGGQRALFRNANAVVEGVENVAFTYGVDTNSDREPDTYLGVAAVGASQWTDVVTVRISFLVASNDAGVVEQAQAAPAPFNAAPYTVTTTDRRLYKVYTTTVALRNKMP</sequence>
<dbReference type="InterPro" id="IPR012902">
    <property type="entry name" value="N_methyl_site"/>
</dbReference>
<name>A0A7R6PRJ1_9GAMM</name>
<dbReference type="EMBL" id="AP014546">
    <property type="protein sequence ID" value="BBB31302.1"/>
    <property type="molecule type" value="Genomic_DNA"/>
</dbReference>
<dbReference type="PROSITE" id="PS00409">
    <property type="entry name" value="PROKAR_NTER_METHYL"/>
    <property type="match status" value="1"/>
</dbReference>
<feature type="transmembrane region" description="Helical" evidence="1">
    <location>
        <begin position="20"/>
        <end position="46"/>
    </location>
</feature>
<dbReference type="GO" id="GO:0043683">
    <property type="term" value="P:type IV pilus assembly"/>
    <property type="evidence" value="ECO:0007669"/>
    <property type="project" value="InterPro"/>
</dbReference>